<evidence type="ECO:0000256" key="5">
    <source>
        <dbReference type="ARBA" id="ARBA00023004"/>
    </source>
</evidence>
<feature type="signal peptide" evidence="7">
    <location>
        <begin position="1"/>
        <end position="26"/>
    </location>
</feature>
<dbReference type="InterPro" id="IPR036909">
    <property type="entry name" value="Cyt_c-like_dom_sf"/>
</dbReference>
<feature type="domain" description="Cytochrome c" evidence="8">
    <location>
        <begin position="33"/>
        <end position="110"/>
    </location>
</feature>
<dbReference type="Proteomes" id="UP000886058">
    <property type="component" value="Unassembled WGS sequence"/>
</dbReference>
<evidence type="ECO:0000256" key="7">
    <source>
        <dbReference type="SAM" id="SignalP"/>
    </source>
</evidence>
<feature type="chain" id="PRO_5027769522" evidence="7">
    <location>
        <begin position="27"/>
        <end position="114"/>
    </location>
</feature>
<accession>A0A7C5DFT3</accession>
<dbReference type="PANTHER" id="PTHR33751">
    <property type="entry name" value="CBB3-TYPE CYTOCHROME C OXIDASE SUBUNIT FIXP"/>
    <property type="match status" value="1"/>
</dbReference>
<dbReference type="GO" id="GO:0020037">
    <property type="term" value="F:heme binding"/>
    <property type="evidence" value="ECO:0007669"/>
    <property type="project" value="InterPro"/>
</dbReference>
<keyword evidence="4" id="KW-0249">Electron transport</keyword>
<dbReference type="Gene3D" id="1.10.760.10">
    <property type="entry name" value="Cytochrome c-like domain"/>
    <property type="match status" value="1"/>
</dbReference>
<evidence type="ECO:0000256" key="3">
    <source>
        <dbReference type="ARBA" id="ARBA00022723"/>
    </source>
</evidence>
<organism evidence="9">
    <name type="scientific">Chlorobaculum parvum</name>
    <dbReference type="NCBI Taxonomy" id="274539"/>
    <lineage>
        <taxon>Bacteria</taxon>
        <taxon>Pseudomonadati</taxon>
        <taxon>Chlorobiota</taxon>
        <taxon>Chlorobiia</taxon>
        <taxon>Chlorobiales</taxon>
        <taxon>Chlorobiaceae</taxon>
        <taxon>Chlorobaculum</taxon>
    </lineage>
</organism>
<dbReference type="InterPro" id="IPR009056">
    <property type="entry name" value="Cyt_c-like_dom"/>
</dbReference>
<keyword evidence="5 6" id="KW-0408">Iron</keyword>
<dbReference type="GO" id="GO:0046872">
    <property type="term" value="F:metal ion binding"/>
    <property type="evidence" value="ECO:0007669"/>
    <property type="project" value="UniProtKB-KW"/>
</dbReference>
<proteinExistence type="predicted"/>
<dbReference type="GO" id="GO:0009055">
    <property type="term" value="F:electron transfer activity"/>
    <property type="evidence" value="ECO:0007669"/>
    <property type="project" value="InterPro"/>
</dbReference>
<gene>
    <name evidence="9" type="ORF">ENL07_07650</name>
</gene>
<dbReference type="PROSITE" id="PS51007">
    <property type="entry name" value="CYTC"/>
    <property type="match status" value="1"/>
</dbReference>
<dbReference type="AlphaFoldDB" id="A0A7C5DFT3"/>
<dbReference type="PANTHER" id="PTHR33751:SF9">
    <property type="entry name" value="CYTOCHROME C4"/>
    <property type="match status" value="1"/>
</dbReference>
<protein>
    <submittedName>
        <fullName evidence="9">Sulfide dehydrogenase</fullName>
    </submittedName>
</protein>
<keyword evidence="1" id="KW-0813">Transport</keyword>
<reference evidence="9" key="1">
    <citation type="journal article" date="2020" name="mSystems">
        <title>Genome- and Community-Level Interaction Insights into Carbon Utilization and Element Cycling Functions of Hydrothermarchaeota in Hydrothermal Sediment.</title>
        <authorList>
            <person name="Zhou Z."/>
            <person name="Liu Y."/>
            <person name="Xu W."/>
            <person name="Pan J."/>
            <person name="Luo Z.H."/>
            <person name="Li M."/>
        </authorList>
    </citation>
    <scope>NUCLEOTIDE SEQUENCE [LARGE SCALE GENOMIC DNA]</scope>
    <source>
        <strain evidence="9">HyVt-633</strain>
    </source>
</reference>
<keyword evidence="2 6" id="KW-0349">Heme</keyword>
<dbReference type="SUPFAM" id="SSF46626">
    <property type="entry name" value="Cytochrome c"/>
    <property type="match status" value="1"/>
</dbReference>
<evidence type="ECO:0000259" key="8">
    <source>
        <dbReference type="PROSITE" id="PS51007"/>
    </source>
</evidence>
<evidence type="ECO:0000256" key="2">
    <source>
        <dbReference type="ARBA" id="ARBA00022617"/>
    </source>
</evidence>
<dbReference type="Pfam" id="PF00034">
    <property type="entry name" value="Cytochrom_C"/>
    <property type="match status" value="1"/>
</dbReference>
<keyword evidence="7" id="KW-0732">Signal</keyword>
<dbReference type="InterPro" id="IPR050597">
    <property type="entry name" value="Cytochrome_c_Oxidase_Subunit"/>
</dbReference>
<dbReference type="EMBL" id="DRSQ01000154">
    <property type="protein sequence ID" value="HHE32488.1"/>
    <property type="molecule type" value="Genomic_DNA"/>
</dbReference>
<evidence type="ECO:0000313" key="9">
    <source>
        <dbReference type="EMBL" id="HHE32488.1"/>
    </source>
</evidence>
<sequence>MRLSSKSVVAAALAAFPFLLATASHAKNSDHSTIISRGEMLSLSCAGCHGTDGKSESVIPTIYGRSAKYIESALLDFKSGARPSTVMERHAKGYSDEQIHQIAEYFGALSSKNN</sequence>
<name>A0A7C5DFT3_9CHLB</name>
<evidence type="ECO:0000256" key="6">
    <source>
        <dbReference type="PROSITE-ProRule" id="PRU00433"/>
    </source>
</evidence>
<evidence type="ECO:0000256" key="1">
    <source>
        <dbReference type="ARBA" id="ARBA00022448"/>
    </source>
</evidence>
<keyword evidence="3 6" id="KW-0479">Metal-binding</keyword>
<evidence type="ECO:0000256" key="4">
    <source>
        <dbReference type="ARBA" id="ARBA00022982"/>
    </source>
</evidence>
<comment type="caution">
    <text evidence="9">The sequence shown here is derived from an EMBL/GenBank/DDBJ whole genome shotgun (WGS) entry which is preliminary data.</text>
</comment>